<keyword evidence="3" id="KW-1185">Reference proteome</keyword>
<dbReference type="EMBL" id="CP107020">
    <property type="protein sequence ID" value="UYG15753.1"/>
    <property type="molecule type" value="Genomic_DNA"/>
</dbReference>
<sequence>MSQALLGVAWILVGLLCVWSAIIARWLWAIAAVGGMWVIWGLGYAWAWAMGSGTGSDWISTGTYLLTGLALWTVTRQPDLPVHREED</sequence>
<reference evidence="2" key="1">
    <citation type="submission" date="2022-10" db="EMBL/GenBank/DDBJ databases">
        <title>Whole-Genome Sequencing of Brachybacterium huguangmaarense BRM-3, Isolated from Betula schmidtii.</title>
        <authorList>
            <person name="Haam D."/>
        </authorList>
    </citation>
    <scope>NUCLEOTIDE SEQUENCE</scope>
    <source>
        <strain evidence="2">BRM-3</strain>
    </source>
</reference>
<keyword evidence="1" id="KW-1133">Transmembrane helix</keyword>
<protein>
    <submittedName>
        <fullName evidence="2">Uncharacterized protein</fullName>
    </submittedName>
</protein>
<name>A0ABY6FXV3_9MICO</name>
<organism evidence="2 3">
    <name type="scientific">Brachybacterium huguangmaarense</name>
    <dbReference type="NCBI Taxonomy" id="1652028"/>
    <lineage>
        <taxon>Bacteria</taxon>
        <taxon>Bacillati</taxon>
        <taxon>Actinomycetota</taxon>
        <taxon>Actinomycetes</taxon>
        <taxon>Micrococcales</taxon>
        <taxon>Dermabacteraceae</taxon>
        <taxon>Brachybacterium</taxon>
    </lineage>
</organism>
<accession>A0ABY6FXV3</accession>
<evidence type="ECO:0000256" key="1">
    <source>
        <dbReference type="SAM" id="Phobius"/>
    </source>
</evidence>
<keyword evidence="1" id="KW-0812">Transmembrane</keyword>
<dbReference type="Proteomes" id="UP001164305">
    <property type="component" value="Chromosome"/>
</dbReference>
<gene>
    <name evidence="2" type="ORF">BRM3_08855</name>
</gene>
<evidence type="ECO:0000313" key="2">
    <source>
        <dbReference type="EMBL" id="UYG15753.1"/>
    </source>
</evidence>
<proteinExistence type="predicted"/>
<dbReference type="RefSeq" id="WP_263592967.1">
    <property type="nucleotide sequence ID" value="NZ_CP107020.1"/>
</dbReference>
<feature type="transmembrane region" description="Helical" evidence="1">
    <location>
        <begin position="30"/>
        <end position="49"/>
    </location>
</feature>
<keyword evidence="1" id="KW-0472">Membrane</keyword>
<evidence type="ECO:0000313" key="3">
    <source>
        <dbReference type="Proteomes" id="UP001164305"/>
    </source>
</evidence>